<feature type="transmembrane region" description="Helical" evidence="2">
    <location>
        <begin position="30"/>
        <end position="50"/>
    </location>
</feature>
<keyword evidence="2" id="KW-1133">Transmembrane helix</keyword>
<organism evidence="3 4">
    <name type="scientific">Streptomyces pini</name>
    <dbReference type="NCBI Taxonomy" id="1520580"/>
    <lineage>
        <taxon>Bacteria</taxon>
        <taxon>Bacillati</taxon>
        <taxon>Actinomycetota</taxon>
        <taxon>Actinomycetes</taxon>
        <taxon>Kitasatosporales</taxon>
        <taxon>Streptomycetaceae</taxon>
        <taxon>Streptomyces</taxon>
    </lineage>
</organism>
<keyword evidence="2" id="KW-0812">Transmembrane</keyword>
<name>A0A1I4KNS0_9ACTN</name>
<gene>
    <name evidence="3" type="ORF">SAMN05192584_12769</name>
</gene>
<evidence type="ECO:0000313" key="4">
    <source>
        <dbReference type="Proteomes" id="UP000198928"/>
    </source>
</evidence>
<protein>
    <submittedName>
        <fullName evidence="3">Uncharacterized protein</fullName>
    </submittedName>
</protein>
<keyword evidence="4" id="KW-1185">Reference proteome</keyword>
<reference evidence="4" key="1">
    <citation type="submission" date="2016-10" db="EMBL/GenBank/DDBJ databases">
        <authorList>
            <person name="Varghese N."/>
            <person name="Submissions S."/>
        </authorList>
    </citation>
    <scope>NUCLEOTIDE SEQUENCE [LARGE SCALE GENOMIC DNA]</scope>
    <source>
        <strain evidence="4">PL19</strain>
    </source>
</reference>
<evidence type="ECO:0000256" key="2">
    <source>
        <dbReference type="SAM" id="Phobius"/>
    </source>
</evidence>
<feature type="region of interest" description="Disordered" evidence="1">
    <location>
        <begin position="1"/>
        <end position="20"/>
    </location>
</feature>
<proteinExistence type="predicted"/>
<dbReference type="EMBL" id="FOSG01000027">
    <property type="protein sequence ID" value="SFL80243.1"/>
    <property type="molecule type" value="Genomic_DNA"/>
</dbReference>
<evidence type="ECO:0000256" key="1">
    <source>
        <dbReference type="SAM" id="MobiDB-lite"/>
    </source>
</evidence>
<evidence type="ECO:0000313" key="3">
    <source>
        <dbReference type="EMBL" id="SFL80243.1"/>
    </source>
</evidence>
<dbReference type="Proteomes" id="UP000198928">
    <property type="component" value="Unassembled WGS sequence"/>
</dbReference>
<dbReference type="AlphaFoldDB" id="A0A1I4KNS0"/>
<accession>A0A1I4KNS0</accession>
<keyword evidence="2" id="KW-0472">Membrane</keyword>
<sequence>MLRPAGGAGARTAADDAADDGKARSAAARLSMLTGAFNLLWAVVVVLMIVRPGSTTGA</sequence>